<reference evidence="1" key="1">
    <citation type="submission" date="2021-05" db="EMBL/GenBank/DDBJ databases">
        <authorList>
            <person name="Khan N."/>
        </authorList>
    </citation>
    <scope>NUCLEOTIDE SEQUENCE</scope>
</reference>
<name>A0A8J2N769_FUSEQ</name>
<accession>A0A8J2N769</accession>
<dbReference type="EMBL" id="CAJSTJ010000066">
    <property type="protein sequence ID" value="CAG7555741.1"/>
    <property type="molecule type" value="Genomic_DNA"/>
</dbReference>
<gene>
    <name evidence="1" type="ORF">FEQUK3_LOCUS1447</name>
</gene>
<protein>
    <submittedName>
        <fullName evidence="1">Uncharacterized protein</fullName>
    </submittedName>
</protein>
<dbReference type="Proteomes" id="UP000693738">
    <property type="component" value="Unassembled WGS sequence"/>
</dbReference>
<evidence type="ECO:0000313" key="2">
    <source>
        <dbReference type="Proteomes" id="UP000693738"/>
    </source>
</evidence>
<organism evidence="1 2">
    <name type="scientific">Fusarium equiseti</name>
    <name type="common">Fusarium scirpi</name>
    <dbReference type="NCBI Taxonomy" id="61235"/>
    <lineage>
        <taxon>Eukaryota</taxon>
        <taxon>Fungi</taxon>
        <taxon>Dikarya</taxon>
        <taxon>Ascomycota</taxon>
        <taxon>Pezizomycotina</taxon>
        <taxon>Sordariomycetes</taxon>
        <taxon>Hypocreomycetidae</taxon>
        <taxon>Hypocreales</taxon>
        <taxon>Nectriaceae</taxon>
        <taxon>Fusarium</taxon>
        <taxon>Fusarium incarnatum-equiseti species complex</taxon>
    </lineage>
</organism>
<sequence>MQYCSPTYKPIYMIALAYLTITSCSFTVENTAALVNFNVDLTLFRCEPLAEFKPIGSALTTRRKKEAETGQTHKTACKLGFLLSDVIPDTPLLRKAYGSRVSEILSRPDINSLGTDDDGPFQPFIGADCTSIWAAATSGDAAIGVLLLTCMLAHAFDAKKAVSIWSELIDQRKRNIQHLLETGKIVNPNTVVACNQEITRAELRTWDASAKSWLRRADLAMTSQKTRFTLIAENIAIPYPGGGTMFEKVTATWTRAMEVKSNEIVTRIRMRDIWLLALGSLLGNWGVPYTSLSTGMAWFEQLGQRLRSSTQGNRNELSWVLRLCNAVTGLSPEQADTAHRLVKYGCRRGGNLFGIHRSVPTQIAFFGLCSPAFISSMNQEDEYEVGIKWLRNASVQAGIDVGDVVISHSGKLGSHDYTEWVTTQPINLRLTRDETDQDMADDEQVSYMRWVHCPLDDDDLTTRLMLEERARSIRKLGETCKLVTHREGFLCSYPYQKRMMATWHNPPPIFKLYESREREEQEDFMNFISLHDRGFSNYELRIRTKKKGGQQWLTILREAIRVRCDILKGLEWIADPASKDKVAEYLLSYFSPVFTQERNLKRKRPSNSPDPSSHQYSFQSAFDVMTNFVPRSPETIIGMRALEMAHKLYETLPGATVSLRIIEQNLLKAYWLPSSLKRVLDLVSKKSTDAYKDIASTPIEEHINDMTRQDSFACVAMFESGHLNIDPSRLTEVIALCYENSIFVAEILLRDPSIDTSTLGLAHLVGNVGHAGMVFMVSPIEPRVRPAQHDPSLIDHSRYDNIVVDKLQGTSLHLSFTTWKMPLDWETTGEIDQEVFLLESVVSVQDKGTWVADIDVLEREREGIEILKFTCGCLDPHFPADADAVSLDTWEELLDPPPCVGIFRAKDNWAARLAAVSILIQQGRNHVAVIVDGDRVCWRCLNETYAEPEPHFPQVLIY</sequence>
<comment type="caution">
    <text evidence="1">The sequence shown here is derived from an EMBL/GenBank/DDBJ whole genome shotgun (WGS) entry which is preliminary data.</text>
</comment>
<proteinExistence type="predicted"/>
<evidence type="ECO:0000313" key="1">
    <source>
        <dbReference type="EMBL" id="CAG7555741.1"/>
    </source>
</evidence>
<dbReference type="AlphaFoldDB" id="A0A8J2N769"/>